<keyword evidence="4" id="KW-1185">Reference proteome</keyword>
<comment type="caution">
    <text evidence="3">The sequence shown here is derived from an EMBL/GenBank/DDBJ whole genome shotgun (WGS) entry which is preliminary data.</text>
</comment>
<dbReference type="PANTHER" id="PTHR43157">
    <property type="entry name" value="PHOSPHATIDYLINOSITOL-GLYCAN BIOSYNTHESIS CLASS F PROTEIN-RELATED"/>
    <property type="match status" value="1"/>
</dbReference>
<comment type="similarity">
    <text evidence="2">Belongs to the short-chain dehydrogenases/reductases (SDR) family.</text>
</comment>
<accession>A0ABV3FML2</accession>
<evidence type="ECO:0000256" key="1">
    <source>
        <dbReference type="ARBA" id="ARBA00023002"/>
    </source>
</evidence>
<sequence length="330" mass="35099">MISLPETAAPGQGGPVGNYPATHGLAEIVDADNDLWRTGRARETMAEHERDLAGSTIVVTGASSGIGAEAAAKLVARGATVAVVGRSPERTREVAAAVGADAFLADFGRLDDVRSLAEQLLSRYPRIDVLANNAGGSWPKRTATADGNELTFQVNHLAPFLLTGLLFERLSQAPQPRVINTSSMTYRSAKLDPETANATTGSFGMLGAYSASKLANILFTRELARRTEGTGLVTAAFHPGVVATNVYDNIPFGVGAFVRSPLARPFFIRPEKGAGPLVRLVTTTDTDAVHGRYFHRFEEETPRNAQAVDADLAQRLWAMSERLTGVSIPG</sequence>
<dbReference type="RefSeq" id="WP_355089155.1">
    <property type="nucleotide sequence ID" value="NZ_JBEXKW010000055.1"/>
</dbReference>
<organism evidence="3 4">
    <name type="scientific">Nocardia aurea</name>
    <dbReference type="NCBI Taxonomy" id="2144174"/>
    <lineage>
        <taxon>Bacteria</taxon>
        <taxon>Bacillati</taxon>
        <taxon>Actinomycetota</taxon>
        <taxon>Actinomycetes</taxon>
        <taxon>Mycobacteriales</taxon>
        <taxon>Nocardiaceae</taxon>
        <taxon>Nocardia</taxon>
    </lineage>
</organism>
<dbReference type="Pfam" id="PF00106">
    <property type="entry name" value="adh_short"/>
    <property type="match status" value="1"/>
</dbReference>
<name>A0ABV3FML2_9NOCA</name>
<dbReference type="EMBL" id="JBFAKC010000002">
    <property type="protein sequence ID" value="MEV0706657.1"/>
    <property type="molecule type" value="Genomic_DNA"/>
</dbReference>
<dbReference type="PRINTS" id="PR00081">
    <property type="entry name" value="GDHRDH"/>
</dbReference>
<proteinExistence type="inferred from homology"/>
<dbReference type="SUPFAM" id="SSF51735">
    <property type="entry name" value="NAD(P)-binding Rossmann-fold domains"/>
    <property type="match status" value="1"/>
</dbReference>
<reference evidence="3 4" key="1">
    <citation type="submission" date="2024-06" db="EMBL/GenBank/DDBJ databases">
        <title>The Natural Products Discovery Center: Release of the First 8490 Sequenced Strains for Exploring Actinobacteria Biosynthetic Diversity.</title>
        <authorList>
            <person name="Kalkreuter E."/>
            <person name="Kautsar S.A."/>
            <person name="Yang D."/>
            <person name="Bader C.D."/>
            <person name="Teijaro C.N."/>
            <person name="Fluegel L."/>
            <person name="Davis C.M."/>
            <person name="Simpson J.R."/>
            <person name="Lauterbach L."/>
            <person name="Steele A.D."/>
            <person name="Gui C."/>
            <person name="Meng S."/>
            <person name="Li G."/>
            <person name="Viehrig K."/>
            <person name="Ye F."/>
            <person name="Su P."/>
            <person name="Kiefer A.F."/>
            <person name="Nichols A."/>
            <person name="Cepeda A.J."/>
            <person name="Yan W."/>
            <person name="Fan B."/>
            <person name="Jiang Y."/>
            <person name="Adhikari A."/>
            <person name="Zheng C.-J."/>
            <person name="Schuster L."/>
            <person name="Cowan T.M."/>
            <person name="Smanski M.J."/>
            <person name="Chevrette M.G."/>
            <person name="De Carvalho L.P.S."/>
            <person name="Shen B."/>
        </authorList>
    </citation>
    <scope>NUCLEOTIDE SEQUENCE [LARGE SCALE GENOMIC DNA]</scope>
    <source>
        <strain evidence="3 4">NPDC050403</strain>
    </source>
</reference>
<keyword evidence="1" id="KW-0560">Oxidoreductase</keyword>
<dbReference type="Gene3D" id="3.40.50.720">
    <property type="entry name" value="NAD(P)-binding Rossmann-like Domain"/>
    <property type="match status" value="1"/>
</dbReference>
<protein>
    <submittedName>
        <fullName evidence="3">SDR family NAD(P)-dependent oxidoreductase</fullName>
    </submittedName>
</protein>
<dbReference type="InterPro" id="IPR002347">
    <property type="entry name" value="SDR_fam"/>
</dbReference>
<evidence type="ECO:0000256" key="2">
    <source>
        <dbReference type="RuleBase" id="RU000363"/>
    </source>
</evidence>
<evidence type="ECO:0000313" key="4">
    <source>
        <dbReference type="Proteomes" id="UP001551695"/>
    </source>
</evidence>
<dbReference type="PRINTS" id="PR00080">
    <property type="entry name" value="SDRFAMILY"/>
</dbReference>
<evidence type="ECO:0000313" key="3">
    <source>
        <dbReference type="EMBL" id="MEV0706657.1"/>
    </source>
</evidence>
<gene>
    <name evidence="3" type="ORF">AB0I48_03745</name>
</gene>
<dbReference type="Proteomes" id="UP001551695">
    <property type="component" value="Unassembled WGS sequence"/>
</dbReference>
<dbReference type="PANTHER" id="PTHR43157:SF31">
    <property type="entry name" value="PHOSPHATIDYLINOSITOL-GLYCAN BIOSYNTHESIS CLASS F PROTEIN"/>
    <property type="match status" value="1"/>
</dbReference>
<dbReference type="InterPro" id="IPR036291">
    <property type="entry name" value="NAD(P)-bd_dom_sf"/>
</dbReference>